<comment type="caution">
    <text evidence="1">The sequence shown here is derived from an EMBL/GenBank/DDBJ whole genome shotgun (WGS) entry which is preliminary data.</text>
</comment>
<evidence type="ECO:0000313" key="1">
    <source>
        <dbReference type="EMBL" id="KKK84810.1"/>
    </source>
</evidence>
<organism evidence="1">
    <name type="scientific">marine sediment metagenome</name>
    <dbReference type="NCBI Taxonomy" id="412755"/>
    <lineage>
        <taxon>unclassified sequences</taxon>
        <taxon>metagenomes</taxon>
        <taxon>ecological metagenomes</taxon>
    </lineage>
</organism>
<dbReference type="AlphaFoldDB" id="A0A0F8ZFQ6"/>
<protein>
    <submittedName>
        <fullName evidence="1">Uncharacterized protein</fullName>
    </submittedName>
</protein>
<dbReference type="EMBL" id="LAZR01051600">
    <property type="protein sequence ID" value="KKK84810.1"/>
    <property type="molecule type" value="Genomic_DNA"/>
</dbReference>
<feature type="non-terminal residue" evidence="1">
    <location>
        <position position="1"/>
    </location>
</feature>
<accession>A0A0F8ZFQ6</accession>
<proteinExistence type="predicted"/>
<gene>
    <name evidence="1" type="ORF">LCGC14_2779580</name>
</gene>
<name>A0A0F8ZFQ6_9ZZZZ</name>
<dbReference type="SUPFAM" id="SSF143968">
    <property type="entry name" value="UbiD C-terminal domain-like"/>
    <property type="match status" value="1"/>
</dbReference>
<reference evidence="1" key="1">
    <citation type="journal article" date="2015" name="Nature">
        <title>Complex archaea that bridge the gap between prokaryotes and eukaryotes.</title>
        <authorList>
            <person name="Spang A."/>
            <person name="Saw J.H."/>
            <person name="Jorgensen S.L."/>
            <person name="Zaremba-Niedzwiedzka K."/>
            <person name="Martijn J."/>
            <person name="Lind A.E."/>
            <person name="van Eijk R."/>
            <person name="Schleper C."/>
            <person name="Guy L."/>
            <person name="Ettema T.J."/>
        </authorList>
    </citation>
    <scope>NUCLEOTIDE SEQUENCE</scope>
</reference>
<sequence>VEPRKDVHILPNTSSLLLDPSAAPPDVPLWERPLSSKVLIDATKKWKYTDIALPPSKYMEKVEEDWKKYGL</sequence>